<accession>A0ABW4SRH0</accession>
<dbReference type="InterPro" id="IPR010427">
    <property type="entry name" value="DUF1023"/>
</dbReference>
<organism evidence="3 4">
    <name type="scientific">Nonomuraea mangrovi</name>
    <dbReference type="NCBI Taxonomy" id="2316207"/>
    <lineage>
        <taxon>Bacteria</taxon>
        <taxon>Bacillati</taxon>
        <taxon>Actinomycetota</taxon>
        <taxon>Actinomycetes</taxon>
        <taxon>Streptosporangiales</taxon>
        <taxon>Streptosporangiaceae</taxon>
        <taxon>Nonomuraea</taxon>
    </lineage>
</organism>
<keyword evidence="3" id="KW-0378">Hydrolase</keyword>
<evidence type="ECO:0000256" key="1">
    <source>
        <dbReference type="SAM" id="SignalP"/>
    </source>
</evidence>
<dbReference type="EMBL" id="JBHUFV010000016">
    <property type="protein sequence ID" value="MFD1932071.1"/>
    <property type="molecule type" value="Genomic_DNA"/>
</dbReference>
<dbReference type="Proteomes" id="UP001597368">
    <property type="component" value="Unassembled WGS sequence"/>
</dbReference>
<proteinExistence type="predicted"/>
<name>A0ABW4SRH0_9ACTN</name>
<comment type="caution">
    <text evidence="3">The sequence shown here is derived from an EMBL/GenBank/DDBJ whole genome shotgun (WGS) entry which is preliminary data.</text>
</comment>
<protein>
    <submittedName>
        <fullName evidence="3">Alpha/beta hydrolase</fullName>
    </submittedName>
</protein>
<evidence type="ECO:0000313" key="3">
    <source>
        <dbReference type="EMBL" id="MFD1932071.1"/>
    </source>
</evidence>
<dbReference type="GO" id="GO:0016787">
    <property type="term" value="F:hydrolase activity"/>
    <property type="evidence" value="ECO:0007669"/>
    <property type="project" value="UniProtKB-KW"/>
</dbReference>
<evidence type="ECO:0000313" key="4">
    <source>
        <dbReference type="Proteomes" id="UP001597368"/>
    </source>
</evidence>
<gene>
    <name evidence="3" type="ORF">ACFSKW_11360</name>
</gene>
<dbReference type="Pfam" id="PF06259">
    <property type="entry name" value="Abhydrolase_8"/>
    <property type="match status" value="1"/>
</dbReference>
<sequence length="242" mass="24754">MVRKLCAGGALLLGVAAFAMPVSPGDRLVKVYGDLATADRIAVIVPGSDSTAATFENGTHRPGGAARALLAEARRIEPGTRLAVVAWLGYDSPPTWSLSALTDVAAADGARELRERVLSLPKAPVALLCHSYGSVVCALAAPGLPVADLAVVGSPGMGGARRASLIGPRVWAGRGAGDWISMVPHLKAGPVGFGRDPMDPAFGARIFATGPGGHSDYFDEGTASLRNLALIALDRGEEVGRA</sequence>
<feature type="chain" id="PRO_5046873231" evidence="1">
    <location>
        <begin position="20"/>
        <end position="242"/>
    </location>
</feature>
<dbReference type="SUPFAM" id="SSF53474">
    <property type="entry name" value="alpha/beta-Hydrolases"/>
    <property type="match status" value="1"/>
</dbReference>
<keyword evidence="1" id="KW-0732">Signal</keyword>
<evidence type="ECO:0000259" key="2">
    <source>
        <dbReference type="Pfam" id="PF06259"/>
    </source>
</evidence>
<dbReference type="RefSeq" id="WP_379572000.1">
    <property type="nucleotide sequence ID" value="NZ_JBHUFV010000016.1"/>
</dbReference>
<feature type="signal peptide" evidence="1">
    <location>
        <begin position="1"/>
        <end position="19"/>
    </location>
</feature>
<dbReference type="InterPro" id="IPR029058">
    <property type="entry name" value="AB_hydrolase_fold"/>
</dbReference>
<feature type="domain" description="DUF1023" evidence="2">
    <location>
        <begin position="29"/>
        <end position="187"/>
    </location>
</feature>
<reference evidence="4" key="1">
    <citation type="journal article" date="2019" name="Int. J. Syst. Evol. Microbiol.">
        <title>The Global Catalogue of Microorganisms (GCM) 10K type strain sequencing project: providing services to taxonomists for standard genome sequencing and annotation.</title>
        <authorList>
            <consortium name="The Broad Institute Genomics Platform"/>
            <consortium name="The Broad Institute Genome Sequencing Center for Infectious Disease"/>
            <person name="Wu L."/>
            <person name="Ma J."/>
        </authorList>
    </citation>
    <scope>NUCLEOTIDE SEQUENCE [LARGE SCALE GENOMIC DNA]</scope>
    <source>
        <strain evidence="4">ICMP 6774ER</strain>
    </source>
</reference>
<keyword evidence="4" id="KW-1185">Reference proteome</keyword>